<evidence type="ECO:0000313" key="1">
    <source>
        <dbReference type="EMBL" id="KAH3692786.1"/>
    </source>
</evidence>
<name>A0A9D4BEW9_DREPO</name>
<dbReference type="AlphaFoldDB" id="A0A9D4BEW9"/>
<dbReference type="EMBL" id="JAIWYP010000019">
    <property type="protein sequence ID" value="KAH3692786.1"/>
    <property type="molecule type" value="Genomic_DNA"/>
</dbReference>
<accession>A0A9D4BEW9</accession>
<sequence length="191" mass="21253">MQIGTPKKKRFSRGHSVVPVATSSSSVSSVPHISSVTSQPAACVEVSRSIKTPIKAIINHSRPTVIISSENSEFLVPSLPPTPSNQMRAKELLAVGAMPLFPPARREWDQDEAVTFLEPNFKWPPSGWKEWSADLKLKHPEFQAMAILKAMGSRGRQWTPNQYLECSHTGDQTSDLQIIRWTPHPLHISNL</sequence>
<keyword evidence="2" id="KW-1185">Reference proteome</keyword>
<comment type="caution">
    <text evidence="1">The sequence shown here is derived from an EMBL/GenBank/DDBJ whole genome shotgun (WGS) entry which is preliminary data.</text>
</comment>
<gene>
    <name evidence="1" type="ORF">DPMN_194538</name>
</gene>
<protein>
    <submittedName>
        <fullName evidence="1">Uncharacterized protein</fullName>
    </submittedName>
</protein>
<proteinExistence type="predicted"/>
<reference evidence="1" key="2">
    <citation type="submission" date="2020-11" db="EMBL/GenBank/DDBJ databases">
        <authorList>
            <person name="McCartney M.A."/>
            <person name="Auch B."/>
            <person name="Kono T."/>
            <person name="Mallez S."/>
            <person name="Becker A."/>
            <person name="Gohl D.M."/>
            <person name="Silverstein K.A.T."/>
            <person name="Koren S."/>
            <person name="Bechman K.B."/>
            <person name="Herman A."/>
            <person name="Abrahante J.E."/>
            <person name="Garbe J."/>
        </authorList>
    </citation>
    <scope>NUCLEOTIDE SEQUENCE</scope>
    <source>
        <strain evidence="1">Duluth1</strain>
        <tissue evidence="1">Whole animal</tissue>
    </source>
</reference>
<dbReference type="Proteomes" id="UP000828390">
    <property type="component" value="Unassembled WGS sequence"/>
</dbReference>
<organism evidence="1 2">
    <name type="scientific">Dreissena polymorpha</name>
    <name type="common">Zebra mussel</name>
    <name type="synonym">Mytilus polymorpha</name>
    <dbReference type="NCBI Taxonomy" id="45954"/>
    <lineage>
        <taxon>Eukaryota</taxon>
        <taxon>Metazoa</taxon>
        <taxon>Spiralia</taxon>
        <taxon>Lophotrochozoa</taxon>
        <taxon>Mollusca</taxon>
        <taxon>Bivalvia</taxon>
        <taxon>Autobranchia</taxon>
        <taxon>Heteroconchia</taxon>
        <taxon>Euheterodonta</taxon>
        <taxon>Imparidentia</taxon>
        <taxon>Neoheterodontei</taxon>
        <taxon>Myida</taxon>
        <taxon>Dreissenoidea</taxon>
        <taxon>Dreissenidae</taxon>
        <taxon>Dreissena</taxon>
    </lineage>
</organism>
<reference evidence="1" key="1">
    <citation type="journal article" date="2019" name="bioRxiv">
        <title>The Genome of the Zebra Mussel, Dreissena polymorpha: A Resource for Invasive Species Research.</title>
        <authorList>
            <person name="McCartney M.A."/>
            <person name="Auch B."/>
            <person name="Kono T."/>
            <person name="Mallez S."/>
            <person name="Zhang Y."/>
            <person name="Obille A."/>
            <person name="Becker A."/>
            <person name="Abrahante J.E."/>
            <person name="Garbe J."/>
            <person name="Badalamenti J.P."/>
            <person name="Herman A."/>
            <person name="Mangelson H."/>
            <person name="Liachko I."/>
            <person name="Sullivan S."/>
            <person name="Sone E.D."/>
            <person name="Koren S."/>
            <person name="Silverstein K.A.T."/>
            <person name="Beckman K.B."/>
            <person name="Gohl D.M."/>
        </authorList>
    </citation>
    <scope>NUCLEOTIDE SEQUENCE</scope>
    <source>
        <strain evidence="1">Duluth1</strain>
        <tissue evidence="1">Whole animal</tissue>
    </source>
</reference>
<evidence type="ECO:0000313" key="2">
    <source>
        <dbReference type="Proteomes" id="UP000828390"/>
    </source>
</evidence>